<dbReference type="InterPro" id="IPR024079">
    <property type="entry name" value="MetalloPept_cat_dom_sf"/>
</dbReference>
<evidence type="ECO:0000313" key="7">
    <source>
        <dbReference type="Proteomes" id="UP000448199"/>
    </source>
</evidence>
<evidence type="ECO:0000256" key="3">
    <source>
        <dbReference type="ARBA" id="ARBA00022801"/>
    </source>
</evidence>
<name>A0A844XU19_9SPHN</name>
<dbReference type="Proteomes" id="UP000448199">
    <property type="component" value="Unassembled WGS sequence"/>
</dbReference>
<sequence length="113" mass="12401">MAGSVDAAAETSFDWGAWNETGVGERKRFFRLDGDVVISPATFSAGYCGTSTTPSNMKDIRGLTAHELGHTQGLGHKLTTQTTRDIMYGYAYNGAWPSTLSEADKRSLRWLYD</sequence>
<dbReference type="GO" id="GO:0031012">
    <property type="term" value="C:extracellular matrix"/>
    <property type="evidence" value="ECO:0007669"/>
    <property type="project" value="InterPro"/>
</dbReference>
<gene>
    <name evidence="6" type="ORF">GRI69_11585</name>
</gene>
<keyword evidence="3" id="KW-0378">Hydrolase</keyword>
<evidence type="ECO:0000313" key="6">
    <source>
        <dbReference type="EMBL" id="MXO48899.1"/>
    </source>
</evidence>
<evidence type="ECO:0000256" key="1">
    <source>
        <dbReference type="ARBA" id="ARBA00022670"/>
    </source>
</evidence>
<keyword evidence="6" id="KW-0482">Metalloprotease</keyword>
<dbReference type="AlphaFoldDB" id="A0A844XU19"/>
<keyword evidence="2" id="KW-0479">Metal-binding</keyword>
<dbReference type="InterPro" id="IPR001818">
    <property type="entry name" value="Pept_M10_metallopeptidase"/>
</dbReference>
<comment type="caution">
    <text evidence="6">The sequence shown here is derived from an EMBL/GenBank/DDBJ whole genome shotgun (WGS) entry which is preliminary data.</text>
</comment>
<dbReference type="GO" id="GO:0008270">
    <property type="term" value="F:zinc ion binding"/>
    <property type="evidence" value="ECO:0007669"/>
    <property type="project" value="InterPro"/>
</dbReference>
<feature type="domain" description="Peptidase M10 metallopeptidase" evidence="5">
    <location>
        <begin position="55"/>
        <end position="112"/>
    </location>
</feature>
<dbReference type="Pfam" id="PF00413">
    <property type="entry name" value="Peptidase_M10"/>
    <property type="match status" value="1"/>
</dbReference>
<reference evidence="6 7" key="1">
    <citation type="submission" date="2019-12" db="EMBL/GenBank/DDBJ databases">
        <title>Genomic-based taxomic classification of the family Erythrobacteraceae.</title>
        <authorList>
            <person name="Xu L."/>
        </authorList>
    </citation>
    <scope>NUCLEOTIDE SEQUENCE [LARGE SCALE GENOMIC DNA]</scope>
    <source>
        <strain evidence="6 7">DSM 17792</strain>
    </source>
</reference>
<dbReference type="GO" id="GO:0006508">
    <property type="term" value="P:proteolysis"/>
    <property type="evidence" value="ECO:0007669"/>
    <property type="project" value="UniProtKB-KW"/>
</dbReference>
<dbReference type="Gene3D" id="3.40.390.10">
    <property type="entry name" value="Collagenase (Catalytic Domain)"/>
    <property type="match status" value="1"/>
</dbReference>
<dbReference type="GO" id="GO:0004222">
    <property type="term" value="F:metalloendopeptidase activity"/>
    <property type="evidence" value="ECO:0007669"/>
    <property type="project" value="InterPro"/>
</dbReference>
<proteinExistence type="predicted"/>
<protein>
    <submittedName>
        <fullName evidence="6">Matrixin family metalloprotease</fullName>
    </submittedName>
</protein>
<keyword evidence="1 6" id="KW-0645">Protease</keyword>
<dbReference type="SUPFAM" id="SSF55486">
    <property type="entry name" value="Metalloproteases ('zincins'), catalytic domain"/>
    <property type="match status" value="1"/>
</dbReference>
<accession>A0A844XU19</accession>
<evidence type="ECO:0000256" key="4">
    <source>
        <dbReference type="ARBA" id="ARBA00022833"/>
    </source>
</evidence>
<organism evidence="6 7">
    <name type="scientific">Qipengyuania vulgaris</name>
    <dbReference type="NCBI Taxonomy" id="291985"/>
    <lineage>
        <taxon>Bacteria</taxon>
        <taxon>Pseudomonadati</taxon>
        <taxon>Pseudomonadota</taxon>
        <taxon>Alphaproteobacteria</taxon>
        <taxon>Sphingomonadales</taxon>
        <taxon>Erythrobacteraceae</taxon>
        <taxon>Qipengyuania</taxon>
    </lineage>
</organism>
<evidence type="ECO:0000256" key="2">
    <source>
        <dbReference type="ARBA" id="ARBA00022723"/>
    </source>
</evidence>
<dbReference type="EMBL" id="WTYC01000006">
    <property type="protein sequence ID" value="MXO48899.1"/>
    <property type="molecule type" value="Genomic_DNA"/>
</dbReference>
<keyword evidence="7" id="KW-1185">Reference proteome</keyword>
<evidence type="ECO:0000259" key="5">
    <source>
        <dbReference type="Pfam" id="PF00413"/>
    </source>
</evidence>
<keyword evidence="4" id="KW-0862">Zinc</keyword>